<evidence type="ECO:0000256" key="6">
    <source>
        <dbReference type="ARBA" id="ARBA00022603"/>
    </source>
</evidence>
<keyword evidence="8 13" id="KW-0949">S-adenosyl-L-methionine</keyword>
<dbReference type="PANTHER" id="PTHR22807:SF53">
    <property type="entry name" value="RIBOSOMAL RNA SMALL SUBUNIT METHYLTRANSFERASE B-RELATED"/>
    <property type="match status" value="1"/>
</dbReference>
<keyword evidence="16" id="KW-1185">Reference proteome</keyword>
<dbReference type="EC" id="2.1.1.176" evidence="3"/>
<dbReference type="EMBL" id="AZQP01000006">
    <property type="protein sequence ID" value="EYE89277.1"/>
    <property type="molecule type" value="Genomic_DNA"/>
</dbReference>
<dbReference type="Gene3D" id="1.10.940.10">
    <property type="entry name" value="NusB-like"/>
    <property type="match status" value="1"/>
</dbReference>
<protein>
    <recommendedName>
        <fullName evidence="3">16S rRNA (cytosine(967)-C(5))-methyltransferase</fullName>
        <ecNumber evidence="3">2.1.1.176</ecNumber>
    </recommendedName>
    <alternativeName>
        <fullName evidence="10">16S rRNA m5C967 methyltransferase</fullName>
    </alternativeName>
    <alternativeName>
        <fullName evidence="11">rRNA (cytosine-C(5)-)-methyltransferase RsmB</fullName>
    </alternativeName>
</protein>
<dbReference type="CDD" id="cd02440">
    <property type="entry name" value="AdoMet_MTases"/>
    <property type="match status" value="1"/>
</dbReference>
<comment type="similarity">
    <text evidence="13">Belongs to the class I-like SAM-binding methyltransferase superfamily. RsmB/NOP family.</text>
</comment>
<dbReference type="FunFam" id="3.30.70.1170:FF:000003">
    <property type="entry name" value="16S rRNA (Cytosine(967)-C(5))-methyltransferase RsmB"/>
    <property type="match status" value="1"/>
</dbReference>
<feature type="binding site" evidence="13">
    <location>
        <position position="310"/>
    </location>
    <ligand>
        <name>S-adenosyl-L-methionine</name>
        <dbReference type="ChEBI" id="CHEBI:59789"/>
    </ligand>
</feature>
<dbReference type="GO" id="GO:0003723">
    <property type="term" value="F:RNA binding"/>
    <property type="evidence" value="ECO:0007669"/>
    <property type="project" value="UniProtKB-UniRule"/>
</dbReference>
<keyword evidence="9 13" id="KW-0694">RNA-binding</keyword>
<dbReference type="InterPro" id="IPR004573">
    <property type="entry name" value="rRNA_ssu_MeTfrase_B"/>
</dbReference>
<comment type="subcellular location">
    <subcellularLocation>
        <location evidence="2">Cytoplasm</location>
    </subcellularLocation>
</comment>
<name>A0A017RX60_9CLOT</name>
<dbReference type="Gene3D" id="3.40.50.150">
    <property type="entry name" value="Vaccinia Virus protein VP39"/>
    <property type="match status" value="1"/>
</dbReference>
<dbReference type="GO" id="GO:0006355">
    <property type="term" value="P:regulation of DNA-templated transcription"/>
    <property type="evidence" value="ECO:0007669"/>
    <property type="project" value="InterPro"/>
</dbReference>
<dbReference type="PRINTS" id="PR02008">
    <property type="entry name" value="RCMTFAMILY"/>
</dbReference>
<evidence type="ECO:0000256" key="2">
    <source>
        <dbReference type="ARBA" id="ARBA00004496"/>
    </source>
</evidence>
<sequence length="446" mass="51618">MEDKARIVVIKTLSDMDEKKAFSNIKLNQYFKKFDLNPKDRAFSAEILYGTLRWKLKIDYMIQRFSRIKLEKINIWTLNCIRTAVYQIFFMSKVPEFAAVNEAVNIAKIKDKNAAPFVNGVLRNILRNKNLFNDIREKDKVKRLSIEYSHPEWFIKKFIKIYGEEFVIDLMKKNNTPSELTIRINSIKTNKENLVQMLMDKGVNVESGKLDESLILKGFNLIEKSSIFNDGLLTIQDESSMLVANVLDPKPGEKIIDLCSAPGGKTTHIAQKMNNKGEIIAFDIHEHKLELVNQNAKRLGINIIETRLKDATVLLEEYIDYADRVLVDAPCSGLGLIRKKPEIRWNVHQQDIDVLANIQFLILSNASKYVKKNGVIVYSTCTISVEENEDIINRFLQENKNYELVNICSYLPEKMFSDTCRDGYVKLFPNVHDTDGFFISKLRRKW</sequence>
<evidence type="ECO:0000256" key="11">
    <source>
        <dbReference type="ARBA" id="ARBA00031088"/>
    </source>
</evidence>
<dbReference type="GO" id="GO:0008649">
    <property type="term" value="F:rRNA methyltransferase activity"/>
    <property type="evidence" value="ECO:0007669"/>
    <property type="project" value="InterPro"/>
</dbReference>
<accession>A0A017RX60</accession>
<comment type="catalytic activity">
    <reaction evidence="12">
        <text>cytidine(967) in 16S rRNA + S-adenosyl-L-methionine = 5-methylcytidine(967) in 16S rRNA + S-adenosyl-L-homocysteine + H(+)</text>
        <dbReference type="Rhea" id="RHEA:42748"/>
        <dbReference type="Rhea" id="RHEA-COMP:10219"/>
        <dbReference type="Rhea" id="RHEA-COMP:10220"/>
        <dbReference type="ChEBI" id="CHEBI:15378"/>
        <dbReference type="ChEBI" id="CHEBI:57856"/>
        <dbReference type="ChEBI" id="CHEBI:59789"/>
        <dbReference type="ChEBI" id="CHEBI:74483"/>
        <dbReference type="ChEBI" id="CHEBI:82748"/>
        <dbReference type="EC" id="2.1.1.176"/>
    </reaction>
</comment>
<evidence type="ECO:0000259" key="14">
    <source>
        <dbReference type="PROSITE" id="PS51686"/>
    </source>
</evidence>
<dbReference type="NCBIfam" id="TIGR00446">
    <property type="entry name" value="nop2p"/>
    <property type="match status" value="1"/>
</dbReference>
<dbReference type="FunFam" id="3.40.50.150:FF:000022">
    <property type="entry name" value="Ribosomal RNA small subunit methyltransferase B"/>
    <property type="match status" value="1"/>
</dbReference>
<dbReference type="Pfam" id="PF01189">
    <property type="entry name" value="Methyltr_RsmB-F"/>
    <property type="match status" value="1"/>
</dbReference>
<dbReference type="SUPFAM" id="SSF48013">
    <property type="entry name" value="NusB-like"/>
    <property type="match status" value="1"/>
</dbReference>
<evidence type="ECO:0000256" key="7">
    <source>
        <dbReference type="ARBA" id="ARBA00022679"/>
    </source>
</evidence>
<evidence type="ECO:0000256" key="10">
    <source>
        <dbReference type="ARBA" id="ARBA00030399"/>
    </source>
</evidence>
<keyword evidence="5" id="KW-0698">rRNA processing</keyword>
<evidence type="ECO:0000256" key="3">
    <source>
        <dbReference type="ARBA" id="ARBA00012140"/>
    </source>
</evidence>
<evidence type="ECO:0000256" key="5">
    <source>
        <dbReference type="ARBA" id="ARBA00022552"/>
    </source>
</evidence>
<evidence type="ECO:0000256" key="8">
    <source>
        <dbReference type="ARBA" id="ARBA00022691"/>
    </source>
</evidence>
<evidence type="ECO:0000313" key="15">
    <source>
        <dbReference type="EMBL" id="EYE89277.1"/>
    </source>
</evidence>
<feature type="binding site" evidence="13">
    <location>
        <position position="328"/>
    </location>
    <ligand>
        <name>S-adenosyl-L-methionine</name>
        <dbReference type="ChEBI" id="CHEBI:59789"/>
    </ligand>
</feature>
<dbReference type="InterPro" id="IPR049560">
    <property type="entry name" value="MeTrfase_RsmB-F_NOP2_cat"/>
</dbReference>
<dbReference type="STRING" id="1403537.Q428_03105"/>
<dbReference type="PANTHER" id="PTHR22807">
    <property type="entry name" value="NOP2 YEAST -RELATED NOL1/NOP2/FMU SUN DOMAIN-CONTAINING"/>
    <property type="match status" value="1"/>
</dbReference>
<reference evidence="15 16" key="1">
    <citation type="journal article" date="2014" name="Genome Announc.">
        <title>Draft Genome Sequence of Fervidicella metallireducens Strain AeBT, an Iron-Reducing Thermoanaerobe from the Great Artesian Basin.</title>
        <authorList>
            <person name="Patel B.K."/>
        </authorList>
    </citation>
    <scope>NUCLEOTIDE SEQUENCE [LARGE SCALE GENOMIC DNA]</scope>
    <source>
        <strain evidence="15 16">AeB</strain>
    </source>
</reference>
<keyword evidence="6 13" id="KW-0489">Methyltransferase</keyword>
<dbReference type="InterPro" id="IPR029063">
    <property type="entry name" value="SAM-dependent_MTases_sf"/>
</dbReference>
<dbReference type="NCBIfam" id="NF011494">
    <property type="entry name" value="PRK14902.1"/>
    <property type="match status" value="1"/>
</dbReference>
<proteinExistence type="inferred from homology"/>
<evidence type="ECO:0000256" key="12">
    <source>
        <dbReference type="ARBA" id="ARBA00047283"/>
    </source>
</evidence>
<dbReference type="AlphaFoldDB" id="A0A017RX60"/>
<dbReference type="InterPro" id="IPR001678">
    <property type="entry name" value="MeTrfase_RsmB-F_NOP2_dom"/>
</dbReference>
<evidence type="ECO:0000313" key="16">
    <source>
        <dbReference type="Proteomes" id="UP000019681"/>
    </source>
</evidence>
<dbReference type="Pfam" id="PF22458">
    <property type="entry name" value="RsmF-B_ferredox"/>
    <property type="match status" value="1"/>
</dbReference>
<dbReference type="InterPro" id="IPR023267">
    <property type="entry name" value="RCMT"/>
</dbReference>
<dbReference type="SUPFAM" id="SSF53335">
    <property type="entry name" value="S-adenosyl-L-methionine-dependent methyltransferases"/>
    <property type="match status" value="1"/>
</dbReference>
<dbReference type="Pfam" id="PF01029">
    <property type="entry name" value="NusB"/>
    <property type="match status" value="1"/>
</dbReference>
<dbReference type="InterPro" id="IPR006027">
    <property type="entry name" value="NusB_RsmB_TIM44"/>
</dbReference>
<evidence type="ECO:0000256" key="1">
    <source>
        <dbReference type="ARBA" id="ARBA00002724"/>
    </source>
</evidence>
<evidence type="ECO:0000256" key="4">
    <source>
        <dbReference type="ARBA" id="ARBA00022490"/>
    </source>
</evidence>
<dbReference type="RefSeq" id="WP_035378055.1">
    <property type="nucleotide sequence ID" value="NZ_AZQP01000006.1"/>
</dbReference>
<dbReference type="GO" id="GO:0005737">
    <property type="term" value="C:cytoplasm"/>
    <property type="evidence" value="ECO:0007669"/>
    <property type="project" value="UniProtKB-SubCell"/>
</dbReference>
<dbReference type="Proteomes" id="UP000019681">
    <property type="component" value="Unassembled WGS sequence"/>
</dbReference>
<keyword evidence="7 13" id="KW-0808">Transferase</keyword>
<feature type="binding site" evidence="13">
    <location>
        <begin position="259"/>
        <end position="265"/>
    </location>
    <ligand>
        <name>S-adenosyl-L-methionine</name>
        <dbReference type="ChEBI" id="CHEBI:59789"/>
    </ligand>
</feature>
<dbReference type="InterPro" id="IPR011023">
    <property type="entry name" value="Nop2p"/>
</dbReference>
<dbReference type="InterPro" id="IPR054728">
    <property type="entry name" value="RsmB-like_ferredoxin"/>
</dbReference>
<feature type="binding site" evidence="13">
    <location>
        <position position="283"/>
    </location>
    <ligand>
        <name>S-adenosyl-L-methionine</name>
        <dbReference type="ChEBI" id="CHEBI:59789"/>
    </ligand>
</feature>
<evidence type="ECO:0000256" key="9">
    <source>
        <dbReference type="ARBA" id="ARBA00022884"/>
    </source>
</evidence>
<comment type="caution">
    <text evidence="15">The sequence shown here is derived from an EMBL/GenBank/DDBJ whole genome shotgun (WGS) entry which is preliminary data.</text>
</comment>
<dbReference type="PROSITE" id="PS51686">
    <property type="entry name" value="SAM_MT_RSMB_NOP"/>
    <property type="match status" value="1"/>
</dbReference>
<evidence type="ECO:0000256" key="13">
    <source>
        <dbReference type="PROSITE-ProRule" id="PRU01023"/>
    </source>
</evidence>
<dbReference type="InterPro" id="IPR035926">
    <property type="entry name" value="NusB-like_sf"/>
</dbReference>
<gene>
    <name evidence="15" type="ORF">Q428_03105</name>
</gene>
<comment type="function">
    <text evidence="1">Specifically methylates the cytosine at position 967 (m5C967) of 16S rRNA.</text>
</comment>
<organism evidence="15 16">
    <name type="scientific">Fervidicella metallireducens AeB</name>
    <dbReference type="NCBI Taxonomy" id="1403537"/>
    <lineage>
        <taxon>Bacteria</taxon>
        <taxon>Bacillati</taxon>
        <taxon>Bacillota</taxon>
        <taxon>Clostridia</taxon>
        <taxon>Eubacteriales</taxon>
        <taxon>Clostridiaceae</taxon>
        <taxon>Fervidicella</taxon>
    </lineage>
</organism>
<feature type="domain" description="SAM-dependent MTase RsmB/NOP-type" evidence="14">
    <location>
        <begin position="170"/>
        <end position="445"/>
    </location>
</feature>
<feature type="active site" description="Nucleophile" evidence="13">
    <location>
        <position position="381"/>
    </location>
</feature>
<dbReference type="Gene3D" id="3.30.70.1170">
    <property type="entry name" value="Sun protein, domain 3"/>
    <property type="match status" value="1"/>
</dbReference>
<keyword evidence="4" id="KW-0963">Cytoplasm</keyword>
<dbReference type="OrthoDB" id="9810297at2"/>
<dbReference type="NCBIfam" id="TIGR00563">
    <property type="entry name" value="rsmB"/>
    <property type="match status" value="1"/>
</dbReference>